<organism evidence="2">
    <name type="scientific">marine metagenome</name>
    <dbReference type="NCBI Taxonomy" id="408172"/>
    <lineage>
        <taxon>unclassified sequences</taxon>
        <taxon>metagenomes</taxon>
        <taxon>ecological metagenomes</taxon>
    </lineage>
</organism>
<gene>
    <name evidence="2" type="ORF">METZ01_LOCUS180423</name>
</gene>
<accession>A0A382CNY5</accession>
<dbReference type="InterPro" id="IPR011050">
    <property type="entry name" value="Pectin_lyase_fold/virulence"/>
</dbReference>
<dbReference type="InterPro" id="IPR012334">
    <property type="entry name" value="Pectin_lyas_fold"/>
</dbReference>
<dbReference type="SUPFAM" id="SSF51126">
    <property type="entry name" value="Pectin lyase-like"/>
    <property type="match status" value="1"/>
</dbReference>
<evidence type="ECO:0000313" key="2">
    <source>
        <dbReference type="EMBL" id="SVB27569.1"/>
    </source>
</evidence>
<dbReference type="AlphaFoldDB" id="A0A382CNY5"/>
<name>A0A382CNY5_9ZZZZ</name>
<dbReference type="Pfam" id="PF05048">
    <property type="entry name" value="NosD"/>
    <property type="match status" value="1"/>
</dbReference>
<dbReference type="NCBIfam" id="TIGR03804">
    <property type="entry name" value="para_beta_helix"/>
    <property type="match status" value="1"/>
</dbReference>
<sequence>MTLKGKVPYRVGQEIGISDEVLSGWWGTHGIVEAIKGQRVHLSARFNRGLSVADDAKAVSLFPAITADGATDAELANFTIRGPKGYKGKWWDFTYSAIHLVSCQRVRVTNVTVFEWPSDGIGVQRGSDVQVSQCQSHGCRGHGFHPGTGLARSVWSHNIGKGNGGDGFFFCARVHHSTCSDSVFSENGLAGIGGVARGGDHHNIISDNVCSYNQKWGIEATRGDEQIITGNLVLSNSQERAGEFPGIRLHDMERNVVTSNRLADDQNEPTQTQGIVESGATDYNLISSNLCAGMKQGVIIVGAHSRAEGNLT</sequence>
<dbReference type="InterPro" id="IPR007742">
    <property type="entry name" value="NosD_dom"/>
</dbReference>
<dbReference type="Gene3D" id="2.160.20.10">
    <property type="entry name" value="Single-stranded right-handed beta-helix, Pectin lyase-like"/>
    <property type="match status" value="1"/>
</dbReference>
<protein>
    <recommendedName>
        <fullName evidence="1">Periplasmic copper-binding protein NosD beta helix domain-containing protein</fullName>
    </recommendedName>
</protein>
<evidence type="ECO:0000259" key="1">
    <source>
        <dbReference type="Pfam" id="PF05048"/>
    </source>
</evidence>
<dbReference type="EMBL" id="UINC01035332">
    <property type="protein sequence ID" value="SVB27569.1"/>
    <property type="molecule type" value="Genomic_DNA"/>
</dbReference>
<feature type="domain" description="Periplasmic copper-binding protein NosD beta helix" evidence="1">
    <location>
        <begin position="175"/>
        <end position="290"/>
    </location>
</feature>
<dbReference type="InterPro" id="IPR022441">
    <property type="entry name" value="Para_beta_helix_rpt-2"/>
</dbReference>
<reference evidence="2" key="1">
    <citation type="submission" date="2018-05" db="EMBL/GenBank/DDBJ databases">
        <authorList>
            <person name="Lanie J.A."/>
            <person name="Ng W.-L."/>
            <person name="Kazmierczak K.M."/>
            <person name="Andrzejewski T.M."/>
            <person name="Davidsen T.M."/>
            <person name="Wayne K.J."/>
            <person name="Tettelin H."/>
            <person name="Glass J.I."/>
            <person name="Rusch D."/>
            <person name="Podicherti R."/>
            <person name="Tsui H.-C.T."/>
            <person name="Winkler M.E."/>
        </authorList>
    </citation>
    <scope>NUCLEOTIDE SEQUENCE</scope>
</reference>
<proteinExistence type="predicted"/>